<accession>A0A0A2GSG3</accession>
<organism evidence="4 5">
    <name type="scientific">Dokdonia donghaensis DSW-1</name>
    <dbReference type="NCBI Taxonomy" id="1300343"/>
    <lineage>
        <taxon>Bacteria</taxon>
        <taxon>Pseudomonadati</taxon>
        <taxon>Bacteroidota</taxon>
        <taxon>Flavobacteriia</taxon>
        <taxon>Flavobacteriales</taxon>
        <taxon>Flavobacteriaceae</taxon>
        <taxon>Dokdonia</taxon>
    </lineage>
</organism>
<comment type="function">
    <text evidence="1">May be involved in the biogenesis of curli organelles.</text>
</comment>
<dbReference type="OrthoDB" id="1524955at2"/>
<evidence type="ECO:0000256" key="3">
    <source>
        <dbReference type="ARBA" id="ARBA00022729"/>
    </source>
</evidence>
<comment type="caution">
    <text evidence="4">The sequence shown here is derived from an EMBL/GenBank/DDBJ whole genome shotgun (WGS) entry which is preliminary data.</text>
</comment>
<reference evidence="4 5" key="1">
    <citation type="submission" date="2014-10" db="EMBL/GenBank/DDBJ databases">
        <title>Draft genome sequence of the proteorhodopsin-containing marine bacterium Dokdonia donghaensis.</title>
        <authorList>
            <person name="Gomez-Consarnau L."/>
            <person name="Gonzalez J.M."/>
            <person name="Riedel T."/>
            <person name="Jaenicke S."/>
            <person name="Wagner-Doebler I."/>
            <person name="Fuhrman J.A."/>
        </authorList>
    </citation>
    <scope>NUCLEOTIDE SEQUENCE [LARGE SCALE GENOMIC DNA]</scope>
    <source>
        <strain evidence="4 5">DSW-1</strain>
    </source>
</reference>
<name>A0A0A2GSG3_9FLAO</name>
<keyword evidence="5" id="KW-1185">Reference proteome</keyword>
<evidence type="ECO:0000313" key="5">
    <source>
        <dbReference type="Proteomes" id="UP000030140"/>
    </source>
</evidence>
<evidence type="ECO:0000256" key="1">
    <source>
        <dbReference type="ARBA" id="ARBA00003989"/>
    </source>
</evidence>
<dbReference type="PATRIC" id="fig|1300343.5.peg.2510"/>
<dbReference type="Pfam" id="PF10627">
    <property type="entry name" value="CsgE"/>
    <property type="match status" value="1"/>
</dbReference>
<evidence type="ECO:0000256" key="2">
    <source>
        <dbReference type="ARBA" id="ARBA00014024"/>
    </source>
</evidence>
<gene>
    <name evidence="4" type="ORF">NV36_00275</name>
</gene>
<dbReference type="Proteomes" id="UP000030140">
    <property type="component" value="Unassembled WGS sequence"/>
</dbReference>
<proteinExistence type="predicted"/>
<sequence length="253" mass="28813">MMLRYSTYILLIALIFLTDTVKAQKFYNTEIAAKIEIVESNGLYLITANASNLTGLNRSIRYKFSIIQRDGTNNPKKEEAEGRFVIEPSQKVILNDYAMLIEKSKDALILLLVYDGENLIGKDRVIVAEIIDEIPKVGERTILSQALQQGQSIGLTGLIIEDTKTKAGRDFYRYFFQKCSIDNIKWSKDIIIKEDFGLGRSTVIKVIEGTTTIVKFNAQPRDEFLRKASEECIRQVQGHFNQLARTKQLLTSY</sequence>
<dbReference type="InterPro" id="IPR018900">
    <property type="entry name" value="Curli_CsgE"/>
</dbReference>
<dbReference type="EMBL" id="JSAQ01000001">
    <property type="protein sequence ID" value="KGO05433.1"/>
    <property type="molecule type" value="Genomic_DNA"/>
</dbReference>
<evidence type="ECO:0000313" key="4">
    <source>
        <dbReference type="EMBL" id="KGO05433.1"/>
    </source>
</evidence>
<dbReference type="RefSeq" id="WP_021778684.1">
    <property type="nucleotide sequence ID" value="NZ_CP015125.1"/>
</dbReference>
<protein>
    <recommendedName>
        <fullName evidence="2">Curli production assembly/transport component CsgE</fullName>
    </recommendedName>
</protein>
<keyword evidence="3" id="KW-0732">Signal</keyword>
<dbReference type="KEGG" id="ddo:I597_2486"/>
<dbReference type="AlphaFoldDB" id="A0A0A2GSG3"/>